<evidence type="ECO:0000313" key="1">
    <source>
        <dbReference type="EMBL" id="MBS3181933.1"/>
    </source>
</evidence>
<name>A0ABS5M407_9MICO</name>
<keyword evidence="2" id="KW-1185">Reference proteome</keyword>
<evidence type="ECO:0000313" key="2">
    <source>
        <dbReference type="Proteomes" id="UP000811492"/>
    </source>
</evidence>
<dbReference type="Proteomes" id="UP000811492">
    <property type="component" value="Unassembled WGS sequence"/>
</dbReference>
<proteinExistence type="predicted"/>
<sequence>MVIYRRVRPASDFETKKLSHDVHLTEECSSLKLRPMGSLGAGGLLTIFGHESVLSFVLSPGYSGAGANHFRRSSMSIQLRLTAFAGTQNAMTPGNDEFITIGERTVDETSKTSIMVLVEELFPDVLPDDPFHRAPEPNNMRPFALYVTEDEGPASRLRELERITMWDAADGRVHFPPLGLVTGHLSVADIIRSHEARYVHSLPRVVYVVPLQGLGSAGDLLLQFFTELFFFGASWVASDALPSPKAWLKTYQLTKRARRVAEDFSARGVRHTAEVRAWAESRESWTTFEAAKRLGVDHDVMETIFTALGYRKRYEDQTWRQGETEEYRRLRQAWIDGEPARNQVTPFMSD</sequence>
<accession>A0ABS5M407</accession>
<gene>
    <name evidence="1" type="ORF">JSQ98_06950</name>
</gene>
<dbReference type="EMBL" id="JAFEVO010000001">
    <property type="protein sequence ID" value="MBS3181933.1"/>
    <property type="molecule type" value="Genomic_DNA"/>
</dbReference>
<comment type="caution">
    <text evidence="1">The sequence shown here is derived from an EMBL/GenBank/DDBJ whole genome shotgun (WGS) entry which is preliminary data.</text>
</comment>
<organism evidence="1 2">
    <name type="scientific">Leucobacter manosquensis</name>
    <dbReference type="NCBI Taxonomy" id="2810611"/>
    <lineage>
        <taxon>Bacteria</taxon>
        <taxon>Bacillati</taxon>
        <taxon>Actinomycetota</taxon>
        <taxon>Actinomycetes</taxon>
        <taxon>Micrococcales</taxon>
        <taxon>Microbacteriaceae</taxon>
        <taxon>Leucobacter</taxon>
    </lineage>
</organism>
<protein>
    <submittedName>
        <fullName evidence="1">Uncharacterized protein</fullName>
    </submittedName>
</protein>
<reference evidence="1 2" key="1">
    <citation type="submission" date="2021-02" db="EMBL/GenBank/DDBJ databases">
        <title>Draft genome and description of Leucobacter sp nov strain Marseille-Q4368.</title>
        <authorList>
            <person name="Boxberger M."/>
            <person name="La Scola B."/>
        </authorList>
    </citation>
    <scope>NUCLEOTIDE SEQUENCE [LARGE SCALE GENOMIC DNA]</scope>
    <source>
        <strain evidence="1 2">Marseille-Q4368</strain>
    </source>
</reference>
<dbReference type="RefSeq" id="WP_211648956.1">
    <property type="nucleotide sequence ID" value="NZ_JAFEVO010000001.1"/>
</dbReference>